<dbReference type="Gene3D" id="3.40.50.150">
    <property type="entry name" value="Vaccinia Virus protein VP39"/>
    <property type="match status" value="1"/>
</dbReference>
<dbReference type="AlphaFoldDB" id="A0A0F9BMK6"/>
<dbReference type="InterPro" id="IPR029063">
    <property type="entry name" value="SAM-dependent_MTases_sf"/>
</dbReference>
<gene>
    <name evidence="2" type="ORF">LCGC14_2428840</name>
</gene>
<dbReference type="SUPFAM" id="SSF53335">
    <property type="entry name" value="S-adenosyl-L-methionine-dependent methyltransferases"/>
    <property type="match status" value="1"/>
</dbReference>
<evidence type="ECO:0000313" key="2">
    <source>
        <dbReference type="EMBL" id="KKL23094.1"/>
    </source>
</evidence>
<organism evidence="2">
    <name type="scientific">marine sediment metagenome</name>
    <dbReference type="NCBI Taxonomy" id="412755"/>
    <lineage>
        <taxon>unclassified sequences</taxon>
        <taxon>metagenomes</taxon>
        <taxon>ecological metagenomes</taxon>
    </lineage>
</organism>
<accession>A0A0F9BMK6</accession>
<protein>
    <recommendedName>
        <fullName evidence="3">PABS domain-containing protein</fullName>
    </recommendedName>
</protein>
<reference evidence="2" key="1">
    <citation type="journal article" date="2015" name="Nature">
        <title>Complex archaea that bridge the gap between prokaryotes and eukaryotes.</title>
        <authorList>
            <person name="Spang A."/>
            <person name="Saw J.H."/>
            <person name="Jorgensen S.L."/>
            <person name="Zaremba-Niedzwiedzka K."/>
            <person name="Martijn J."/>
            <person name="Lind A.E."/>
            <person name="van Eijk R."/>
            <person name="Schleper C."/>
            <person name="Guy L."/>
            <person name="Ettema T.J."/>
        </authorList>
    </citation>
    <scope>NUCLEOTIDE SEQUENCE</scope>
</reference>
<sequence length="524" mass="58523">LNRINRRKKVRKDLIEQIPILPLLVSLFLVSASLFIFQVTITRVFSPILRYHFVFLLTSMAIFGLGVGGFIVYRLAKKTKTSQLKLNLPLWLLMLASSYILSFSLIYKLPFMNFYPLYSIIAALPFVVGGIFIANVFMLMSNYSHQLYFADLMGAGIGSLLVVVLINQWGPVNTILVISGFAILSALLLSFYLWEKQQIVVVIGIALSFGLIGAYQPGVRQFEKRFTGYYTSPLTLLSTLRSANSNHFLKDWTWDAYSRTDVIETESSQGAKIVSIDGGSNSEMIQFDGDFSKVQHLKSDLNYLPFAVGKNEKALLIGPGGGKDILLALLAGSKDIHAVEINGGSVRIVQKYAAYNGDIYGRDEVTLHVQDGRNFVKQTNEQYDIIYLAQVMTEVAETVGFALAENYIYTKEAIKDYWNALNQEGRLAFILHDESDMTRLIFTVQESLAEAGIPMSQLSSHVVVINRGGHGLSGGAIHMPLLMIKKSPFTPGESEKMLELVISGNHRPLHLPHSGRDEFWQRLT</sequence>
<comment type="caution">
    <text evidence="2">The sequence shown here is derived from an EMBL/GenBank/DDBJ whole genome shotgun (WGS) entry which is preliminary data.</text>
</comment>
<evidence type="ECO:0008006" key="3">
    <source>
        <dbReference type="Google" id="ProtNLM"/>
    </source>
</evidence>
<keyword evidence="1" id="KW-1133">Transmembrane helix</keyword>
<feature type="transmembrane region" description="Helical" evidence="1">
    <location>
        <begin position="147"/>
        <end position="166"/>
    </location>
</feature>
<dbReference type="CDD" id="cd02440">
    <property type="entry name" value="AdoMet_MTases"/>
    <property type="match status" value="1"/>
</dbReference>
<feature type="transmembrane region" description="Helical" evidence="1">
    <location>
        <begin position="88"/>
        <end position="109"/>
    </location>
</feature>
<dbReference type="InterPro" id="IPR036259">
    <property type="entry name" value="MFS_trans_sf"/>
</dbReference>
<feature type="transmembrane region" description="Helical" evidence="1">
    <location>
        <begin position="53"/>
        <end position="76"/>
    </location>
</feature>
<keyword evidence="1" id="KW-0812">Transmembrane</keyword>
<dbReference type="Pfam" id="PF01564">
    <property type="entry name" value="Spermine_synth"/>
    <property type="match status" value="1"/>
</dbReference>
<feature type="transmembrane region" description="Helical" evidence="1">
    <location>
        <begin position="199"/>
        <end position="216"/>
    </location>
</feature>
<evidence type="ECO:0000256" key="1">
    <source>
        <dbReference type="SAM" id="Phobius"/>
    </source>
</evidence>
<keyword evidence="1" id="KW-0472">Membrane</keyword>
<feature type="transmembrane region" description="Helical" evidence="1">
    <location>
        <begin position="115"/>
        <end position="140"/>
    </location>
</feature>
<feature type="non-terminal residue" evidence="2">
    <location>
        <position position="1"/>
    </location>
</feature>
<feature type="transmembrane region" description="Helical" evidence="1">
    <location>
        <begin position="20"/>
        <end position="41"/>
    </location>
</feature>
<dbReference type="SUPFAM" id="SSF103473">
    <property type="entry name" value="MFS general substrate transporter"/>
    <property type="match status" value="1"/>
</dbReference>
<dbReference type="EMBL" id="LAZR01037103">
    <property type="protein sequence ID" value="KKL23094.1"/>
    <property type="molecule type" value="Genomic_DNA"/>
</dbReference>
<feature type="non-terminal residue" evidence="2">
    <location>
        <position position="524"/>
    </location>
</feature>
<name>A0A0F9BMK6_9ZZZZ</name>
<feature type="transmembrane region" description="Helical" evidence="1">
    <location>
        <begin position="172"/>
        <end position="192"/>
    </location>
</feature>
<proteinExistence type="predicted"/>